<proteinExistence type="predicted"/>
<gene>
    <name evidence="7" type="ORF">D9V28_10440</name>
</gene>
<evidence type="ECO:0000259" key="6">
    <source>
        <dbReference type="Pfam" id="PF04932"/>
    </source>
</evidence>
<keyword evidence="2 5" id="KW-0812">Transmembrane</keyword>
<feature type="transmembrane region" description="Helical" evidence="5">
    <location>
        <begin position="21"/>
        <end position="43"/>
    </location>
</feature>
<comment type="caution">
    <text evidence="7">The sequence shown here is derived from an EMBL/GenBank/DDBJ whole genome shotgun (WGS) entry which is preliminary data.</text>
</comment>
<reference evidence="7 8" key="1">
    <citation type="submission" date="2018-10" db="EMBL/GenBank/DDBJ databases">
        <authorList>
            <person name="Li J."/>
        </authorList>
    </citation>
    <scope>NUCLEOTIDE SEQUENCE [LARGE SCALE GENOMIC DNA]</scope>
    <source>
        <strain evidence="7 8">ZD1-4</strain>
    </source>
</reference>
<dbReference type="EMBL" id="RCWJ01000002">
    <property type="protein sequence ID" value="RLQ84574.1"/>
    <property type="molecule type" value="Genomic_DNA"/>
</dbReference>
<keyword evidence="7" id="KW-0436">Ligase</keyword>
<name>A0A3L7J2A1_9MICO</name>
<dbReference type="InterPro" id="IPR051533">
    <property type="entry name" value="WaaL-like"/>
</dbReference>
<keyword evidence="8" id="KW-1185">Reference proteome</keyword>
<dbReference type="PANTHER" id="PTHR37422">
    <property type="entry name" value="TEICHURONIC ACID BIOSYNTHESIS PROTEIN TUAE"/>
    <property type="match status" value="1"/>
</dbReference>
<feature type="transmembrane region" description="Helical" evidence="5">
    <location>
        <begin position="117"/>
        <end position="134"/>
    </location>
</feature>
<evidence type="ECO:0000313" key="8">
    <source>
        <dbReference type="Proteomes" id="UP000282460"/>
    </source>
</evidence>
<feature type="domain" description="O-antigen ligase-related" evidence="6">
    <location>
        <begin position="235"/>
        <end position="360"/>
    </location>
</feature>
<evidence type="ECO:0000256" key="3">
    <source>
        <dbReference type="ARBA" id="ARBA00022989"/>
    </source>
</evidence>
<dbReference type="InterPro" id="IPR007016">
    <property type="entry name" value="O-antigen_ligase-rel_domated"/>
</dbReference>
<dbReference type="Proteomes" id="UP000282460">
    <property type="component" value="Unassembled WGS sequence"/>
</dbReference>
<feature type="transmembrane region" description="Helical" evidence="5">
    <location>
        <begin position="346"/>
        <end position="369"/>
    </location>
</feature>
<feature type="transmembrane region" description="Helical" evidence="5">
    <location>
        <begin position="86"/>
        <end position="105"/>
    </location>
</feature>
<evidence type="ECO:0000256" key="5">
    <source>
        <dbReference type="SAM" id="Phobius"/>
    </source>
</evidence>
<keyword evidence="3 5" id="KW-1133">Transmembrane helix</keyword>
<dbReference type="OrthoDB" id="5243524at2"/>
<accession>A0A3L7J2A1</accession>
<feature type="transmembrane region" description="Helical" evidence="5">
    <location>
        <begin position="233"/>
        <end position="263"/>
    </location>
</feature>
<evidence type="ECO:0000256" key="1">
    <source>
        <dbReference type="ARBA" id="ARBA00004141"/>
    </source>
</evidence>
<feature type="transmembrane region" description="Helical" evidence="5">
    <location>
        <begin position="146"/>
        <end position="164"/>
    </location>
</feature>
<feature type="transmembrane region" description="Helical" evidence="5">
    <location>
        <begin position="269"/>
        <end position="288"/>
    </location>
</feature>
<dbReference type="Pfam" id="PF04932">
    <property type="entry name" value="Wzy_C"/>
    <property type="match status" value="1"/>
</dbReference>
<organism evidence="7 8">
    <name type="scientific">Mycetocola zhadangensis</name>
    <dbReference type="NCBI Taxonomy" id="1164595"/>
    <lineage>
        <taxon>Bacteria</taxon>
        <taxon>Bacillati</taxon>
        <taxon>Actinomycetota</taxon>
        <taxon>Actinomycetes</taxon>
        <taxon>Micrococcales</taxon>
        <taxon>Microbacteriaceae</taxon>
        <taxon>Mycetocola</taxon>
    </lineage>
</organism>
<dbReference type="GO" id="GO:0016020">
    <property type="term" value="C:membrane"/>
    <property type="evidence" value="ECO:0007669"/>
    <property type="project" value="UniProtKB-SubCell"/>
</dbReference>
<feature type="transmembrane region" description="Helical" evidence="5">
    <location>
        <begin position="49"/>
        <end position="66"/>
    </location>
</feature>
<evidence type="ECO:0000313" key="7">
    <source>
        <dbReference type="EMBL" id="RLQ84574.1"/>
    </source>
</evidence>
<evidence type="ECO:0000256" key="2">
    <source>
        <dbReference type="ARBA" id="ARBA00022692"/>
    </source>
</evidence>
<dbReference type="AlphaFoldDB" id="A0A3L7J2A1"/>
<dbReference type="PANTHER" id="PTHR37422:SF13">
    <property type="entry name" value="LIPOPOLYSACCHARIDE BIOSYNTHESIS PROTEIN PA4999-RELATED"/>
    <property type="match status" value="1"/>
</dbReference>
<sequence>MSLRSSPLQSTLDRRGGKRPFDAVSFLTLYLVLTCAIPSYLVIPALGSLGRPSTLFALAGLLWWALHRVSTPVPVTSGSAPVRITLLIFTGVVLVSYALASFLGIPSSESSPADSGVLRMVGWVGVALIANDGIQTHERLDALLRRIVVIGGLMATLGLAQFWTGVSLVDWISLPGFIRDGNFDNVQSRAGFVRSAGTASHPLEYGVVLCMALPLGIAIALTESRRSPWLRWLPVAVMAFASMLSVSRSALIGVAVGVLILVPGWPRKIRLAALGAVIALMGAVYVLVPGMAGTIRGLFLGVGSDSSTVSRTNAYDQALEIASRNPLFGRGFGTFLPQYLILDNQILLLIIELGIFGLVAGAVMVGTAMVVSWRSGRAMTDFAAAQKRFAIAASIAAGTVTFLFFDGLSFPMAAAIFFTMLGVAGSASWIATNESRALR</sequence>
<feature type="transmembrane region" description="Helical" evidence="5">
    <location>
        <begin position="412"/>
        <end position="431"/>
    </location>
</feature>
<protein>
    <submittedName>
        <fullName evidence="7">O-antigen ligase domain-containing protein</fullName>
    </submittedName>
</protein>
<keyword evidence="4 5" id="KW-0472">Membrane</keyword>
<dbReference type="GO" id="GO:0016874">
    <property type="term" value="F:ligase activity"/>
    <property type="evidence" value="ECO:0007669"/>
    <property type="project" value="UniProtKB-KW"/>
</dbReference>
<comment type="subcellular location">
    <subcellularLocation>
        <location evidence="1">Membrane</location>
        <topology evidence="1">Multi-pass membrane protein</topology>
    </subcellularLocation>
</comment>
<evidence type="ECO:0000256" key="4">
    <source>
        <dbReference type="ARBA" id="ARBA00023136"/>
    </source>
</evidence>
<feature type="transmembrane region" description="Helical" evidence="5">
    <location>
        <begin position="389"/>
        <end position="405"/>
    </location>
</feature>